<dbReference type="OrthoDB" id="3044497at2759"/>
<sequence length="128" mass="14627">MILYILYNADLLEIARAMTNDQDPKEDSVGFVDDAMIIVTRRTLKGNIKALTNIMEKAGGGFTWAKDHNSRFKIDKLAVVHYTRKAVKDPLRLGKMKRQKAPPLLLQGQIVKDKESYKYLGIHIDRNL</sequence>
<keyword evidence="2" id="KW-1185">Reference proteome</keyword>
<dbReference type="InParanoid" id="A0A409XLC7"/>
<reference evidence="1 2" key="1">
    <citation type="journal article" date="2018" name="Evol. Lett.">
        <title>Horizontal gene cluster transfer increased hallucinogenic mushroom diversity.</title>
        <authorList>
            <person name="Reynolds H.T."/>
            <person name="Vijayakumar V."/>
            <person name="Gluck-Thaler E."/>
            <person name="Korotkin H.B."/>
            <person name="Matheny P.B."/>
            <person name="Slot J.C."/>
        </authorList>
    </citation>
    <scope>NUCLEOTIDE SEQUENCE [LARGE SCALE GENOMIC DNA]</scope>
    <source>
        <strain evidence="1 2">2631</strain>
    </source>
</reference>
<evidence type="ECO:0000313" key="2">
    <source>
        <dbReference type="Proteomes" id="UP000283269"/>
    </source>
</evidence>
<proteinExistence type="predicted"/>
<organism evidence="1 2">
    <name type="scientific">Psilocybe cyanescens</name>
    <dbReference type="NCBI Taxonomy" id="93625"/>
    <lineage>
        <taxon>Eukaryota</taxon>
        <taxon>Fungi</taxon>
        <taxon>Dikarya</taxon>
        <taxon>Basidiomycota</taxon>
        <taxon>Agaricomycotina</taxon>
        <taxon>Agaricomycetes</taxon>
        <taxon>Agaricomycetidae</taxon>
        <taxon>Agaricales</taxon>
        <taxon>Agaricineae</taxon>
        <taxon>Strophariaceae</taxon>
        <taxon>Psilocybe</taxon>
    </lineage>
</organism>
<name>A0A409XLC7_PSICY</name>
<dbReference type="Proteomes" id="UP000283269">
    <property type="component" value="Unassembled WGS sequence"/>
</dbReference>
<dbReference type="EMBL" id="NHYD01001341">
    <property type="protein sequence ID" value="PPQ91506.1"/>
    <property type="molecule type" value="Genomic_DNA"/>
</dbReference>
<protein>
    <recommendedName>
        <fullName evidence="3">Reverse transcriptase domain-containing protein</fullName>
    </recommendedName>
</protein>
<evidence type="ECO:0000313" key="1">
    <source>
        <dbReference type="EMBL" id="PPQ91506.1"/>
    </source>
</evidence>
<gene>
    <name evidence="1" type="ORF">CVT25_013882</name>
</gene>
<comment type="caution">
    <text evidence="1">The sequence shown here is derived from an EMBL/GenBank/DDBJ whole genome shotgun (WGS) entry which is preliminary data.</text>
</comment>
<accession>A0A409XLC7</accession>
<evidence type="ECO:0008006" key="3">
    <source>
        <dbReference type="Google" id="ProtNLM"/>
    </source>
</evidence>
<dbReference type="STRING" id="93625.A0A409XLC7"/>
<dbReference type="AlphaFoldDB" id="A0A409XLC7"/>